<dbReference type="GO" id="GO:0016787">
    <property type="term" value="F:hydrolase activity"/>
    <property type="evidence" value="ECO:0007669"/>
    <property type="project" value="UniProtKB-KW"/>
</dbReference>
<feature type="repeat" description="PPR" evidence="2">
    <location>
        <begin position="184"/>
        <end position="218"/>
    </location>
</feature>
<dbReference type="FunFam" id="1.25.40.10:FF:000348">
    <property type="entry name" value="Pentatricopeptide repeat-containing protein chloroplastic"/>
    <property type="match status" value="1"/>
</dbReference>
<dbReference type="InterPro" id="IPR011990">
    <property type="entry name" value="TPR-like_helical_dom_sf"/>
</dbReference>
<dbReference type="PANTHER" id="PTHR47926">
    <property type="entry name" value="PENTATRICOPEPTIDE REPEAT-CONTAINING PROTEIN"/>
    <property type="match status" value="1"/>
</dbReference>
<reference evidence="3 4" key="1">
    <citation type="journal article" date="2017" name="Nature">
        <title>The Apostasia genome and the evolution of orchids.</title>
        <authorList>
            <person name="Zhang G.Q."/>
            <person name="Liu K.W."/>
            <person name="Li Z."/>
            <person name="Lohaus R."/>
            <person name="Hsiao Y.Y."/>
            <person name="Niu S.C."/>
            <person name="Wang J.Y."/>
            <person name="Lin Y.C."/>
            <person name="Xu Q."/>
            <person name="Chen L.J."/>
            <person name="Yoshida K."/>
            <person name="Fujiwara S."/>
            <person name="Wang Z.W."/>
            <person name="Zhang Y.Q."/>
            <person name="Mitsuda N."/>
            <person name="Wang M."/>
            <person name="Liu G.H."/>
            <person name="Pecoraro L."/>
            <person name="Huang H.X."/>
            <person name="Xiao X.J."/>
            <person name="Lin M."/>
            <person name="Wu X.Y."/>
            <person name="Wu W.L."/>
            <person name="Chen Y.Y."/>
            <person name="Chang S.B."/>
            <person name="Sakamoto S."/>
            <person name="Ohme-Takagi M."/>
            <person name="Yagi M."/>
            <person name="Zeng S.J."/>
            <person name="Shen C.Y."/>
            <person name="Yeh C.M."/>
            <person name="Luo Y.B."/>
            <person name="Tsai W.C."/>
            <person name="Van de Peer Y."/>
            <person name="Liu Z.J."/>
        </authorList>
    </citation>
    <scope>NUCLEOTIDE SEQUENCE [LARGE SCALE GENOMIC DNA]</scope>
    <source>
        <strain evidence="4">cv. Shenzhen</strain>
        <tissue evidence="3">Stem</tissue>
    </source>
</reference>
<gene>
    <name evidence="3" type="primary">PCMP-H61</name>
    <name evidence="3" type="ORF">AXF42_Ash012554</name>
</gene>
<dbReference type="PANTHER" id="PTHR47926:SF401">
    <property type="entry name" value="PENTATRICOPEPTIDE REPEAT-CONTAINING PROTEIN"/>
    <property type="match status" value="1"/>
</dbReference>
<keyword evidence="4" id="KW-1185">Reference proteome</keyword>
<dbReference type="Pfam" id="PF13041">
    <property type="entry name" value="PPR_2"/>
    <property type="match status" value="2"/>
</dbReference>
<keyword evidence="3" id="KW-0378">Hydrolase</keyword>
<dbReference type="GO" id="GO:0009451">
    <property type="term" value="P:RNA modification"/>
    <property type="evidence" value="ECO:0007669"/>
    <property type="project" value="InterPro"/>
</dbReference>
<dbReference type="FunFam" id="1.25.40.10:FF:000090">
    <property type="entry name" value="Pentatricopeptide repeat-containing protein, chloroplastic"/>
    <property type="match status" value="1"/>
</dbReference>
<dbReference type="GO" id="GO:0003723">
    <property type="term" value="F:RNA binding"/>
    <property type="evidence" value="ECO:0007669"/>
    <property type="project" value="InterPro"/>
</dbReference>
<feature type="repeat" description="PPR" evidence="2">
    <location>
        <begin position="82"/>
        <end position="117"/>
    </location>
</feature>
<evidence type="ECO:0000313" key="3">
    <source>
        <dbReference type="EMBL" id="PKA58015.1"/>
    </source>
</evidence>
<sequence>MLERSPSSEAGFEIRSLSLFLGRCQSPRSLQQVHAQIITSPILGRRSVDSLLSRLLFFCAASPLPVPIPYLSSLFRSIPSPTLFDYNAIIRAQSSSPRPSLSALSLYKQMLAGGIRPDHLTFPFLLKFCSLYFDANAGKALHAQVVKFGLCIDVFVQNSVLYMYSSSGFVACAQKLFDEMPQRDVVSRNSLLVGYLRCGELTAAMSLFSSMEERNIRSWNSMITGLVQCGRAREALRLFQNMQLTRGGSVKPDKITIASVISACATLGALDQGKWLHSYLRRQNLGFDVVIGTSLIDMYGKCGCLDKAREVFDGMPEKDVMAWTAMISAFAVHGCGQEAFILLEEMINQGLKPNHVTFGSLLSACAHSGLVEKGRCCFNLMRNVYMIEPQAQHYACMVDLLGRAGLFSEAETLIRSMPMAPDCFVWGALLGACRMHGNVDLGERIADFLIGLDPLNHAFYIVLSDIYAKAKMYDNVKKIRNLMKERGIKKIMPGCSMIEVNGEVQEFSLKGTGEDLLKEIESVLNGISAVLQSTGQLIANLPIEAEA</sequence>
<dbReference type="InterPro" id="IPR002885">
    <property type="entry name" value="PPR_rpt"/>
</dbReference>
<dbReference type="EC" id="3.6.1.-" evidence="3"/>
<dbReference type="Pfam" id="PF01535">
    <property type="entry name" value="PPR"/>
    <property type="match status" value="2"/>
</dbReference>
<organism evidence="3 4">
    <name type="scientific">Apostasia shenzhenica</name>
    <dbReference type="NCBI Taxonomy" id="1088818"/>
    <lineage>
        <taxon>Eukaryota</taxon>
        <taxon>Viridiplantae</taxon>
        <taxon>Streptophyta</taxon>
        <taxon>Embryophyta</taxon>
        <taxon>Tracheophyta</taxon>
        <taxon>Spermatophyta</taxon>
        <taxon>Magnoliopsida</taxon>
        <taxon>Liliopsida</taxon>
        <taxon>Asparagales</taxon>
        <taxon>Orchidaceae</taxon>
        <taxon>Apostasioideae</taxon>
        <taxon>Apostasia</taxon>
    </lineage>
</organism>
<dbReference type="PROSITE" id="PS51375">
    <property type="entry name" value="PPR"/>
    <property type="match status" value="4"/>
</dbReference>
<proteinExistence type="predicted"/>
<protein>
    <submittedName>
        <fullName evidence="3">Pentatricopeptide repeat-containing protein</fullName>
        <ecNumber evidence="3">3.6.1.-</ecNumber>
    </submittedName>
</protein>
<keyword evidence="1" id="KW-0677">Repeat</keyword>
<dbReference type="InterPro" id="IPR046960">
    <property type="entry name" value="PPR_At4g14850-like_plant"/>
</dbReference>
<evidence type="ECO:0000256" key="1">
    <source>
        <dbReference type="ARBA" id="ARBA00022737"/>
    </source>
</evidence>
<evidence type="ECO:0000313" key="4">
    <source>
        <dbReference type="Proteomes" id="UP000236161"/>
    </source>
</evidence>
<dbReference type="InterPro" id="IPR046848">
    <property type="entry name" value="E_motif"/>
</dbReference>
<dbReference type="Proteomes" id="UP000236161">
    <property type="component" value="Unassembled WGS sequence"/>
</dbReference>
<dbReference type="OrthoDB" id="185373at2759"/>
<dbReference type="Pfam" id="PF20431">
    <property type="entry name" value="E_motif"/>
    <property type="match status" value="1"/>
</dbReference>
<dbReference type="Gene3D" id="1.25.40.10">
    <property type="entry name" value="Tetratricopeptide repeat domain"/>
    <property type="match status" value="3"/>
</dbReference>
<evidence type="ECO:0000256" key="2">
    <source>
        <dbReference type="PROSITE-ProRule" id="PRU00708"/>
    </source>
</evidence>
<accession>A0A2I0AR36</accession>
<feature type="repeat" description="PPR" evidence="2">
    <location>
        <begin position="288"/>
        <end position="318"/>
    </location>
</feature>
<name>A0A2I0AR36_9ASPA</name>
<dbReference type="EMBL" id="KZ451959">
    <property type="protein sequence ID" value="PKA58015.1"/>
    <property type="molecule type" value="Genomic_DNA"/>
</dbReference>
<feature type="repeat" description="PPR" evidence="2">
    <location>
        <begin position="319"/>
        <end position="353"/>
    </location>
</feature>
<dbReference type="AlphaFoldDB" id="A0A2I0AR36"/>
<dbReference type="STRING" id="1088818.A0A2I0AR36"/>
<dbReference type="NCBIfam" id="TIGR00756">
    <property type="entry name" value="PPR"/>
    <property type="match status" value="5"/>
</dbReference>